<proteinExistence type="predicted"/>
<organism evidence="2 3">
    <name type="scientific">Biomphalaria pfeifferi</name>
    <name type="common">Bloodfluke planorb</name>
    <name type="synonym">Freshwater snail</name>
    <dbReference type="NCBI Taxonomy" id="112525"/>
    <lineage>
        <taxon>Eukaryota</taxon>
        <taxon>Metazoa</taxon>
        <taxon>Spiralia</taxon>
        <taxon>Lophotrochozoa</taxon>
        <taxon>Mollusca</taxon>
        <taxon>Gastropoda</taxon>
        <taxon>Heterobranchia</taxon>
        <taxon>Euthyneura</taxon>
        <taxon>Panpulmonata</taxon>
        <taxon>Hygrophila</taxon>
        <taxon>Lymnaeoidea</taxon>
        <taxon>Planorbidae</taxon>
        <taxon>Biomphalaria</taxon>
    </lineage>
</organism>
<accession>A0AAD8BTB1</accession>
<reference evidence="2" key="2">
    <citation type="submission" date="2023-04" db="EMBL/GenBank/DDBJ databases">
        <authorList>
            <person name="Bu L."/>
            <person name="Lu L."/>
            <person name="Laidemitt M.R."/>
            <person name="Zhang S.M."/>
            <person name="Mutuku M."/>
            <person name="Mkoji G."/>
            <person name="Steinauer M."/>
            <person name="Loker E.S."/>
        </authorList>
    </citation>
    <scope>NUCLEOTIDE SEQUENCE</scope>
    <source>
        <strain evidence="2">KasaAsao</strain>
        <tissue evidence="2">Whole Snail</tissue>
    </source>
</reference>
<feature type="transmembrane region" description="Helical" evidence="1">
    <location>
        <begin position="42"/>
        <end position="75"/>
    </location>
</feature>
<dbReference type="SUPFAM" id="SSF81321">
    <property type="entry name" value="Family A G protein-coupled receptor-like"/>
    <property type="match status" value="1"/>
</dbReference>
<dbReference type="Gene3D" id="1.20.1070.10">
    <property type="entry name" value="Rhodopsin 7-helix transmembrane proteins"/>
    <property type="match status" value="1"/>
</dbReference>
<evidence type="ECO:0000313" key="3">
    <source>
        <dbReference type="Proteomes" id="UP001233172"/>
    </source>
</evidence>
<sequence>MEFNDDDDDESNSYVDTLSANSTCVYKCIRNIPIEDSALQQVGLYMTIVFANAVISACIGLSGFLLNLINILVFVKMGFGEFTNVSLLSLSMADAGALLFFLPRTLFCTTTLTPKASDKELMIYVAVTTPHVCFAEISGICTVFLALERFICIAVPHRVKSLMTI</sequence>
<keyword evidence="1" id="KW-0472">Membrane</keyword>
<keyword evidence="3" id="KW-1185">Reference proteome</keyword>
<comment type="caution">
    <text evidence="2">The sequence shown here is derived from an EMBL/GenBank/DDBJ whole genome shotgun (WGS) entry which is preliminary data.</text>
</comment>
<keyword evidence="2" id="KW-0675">Receptor</keyword>
<keyword evidence="1" id="KW-1133">Transmembrane helix</keyword>
<evidence type="ECO:0000313" key="2">
    <source>
        <dbReference type="EMBL" id="KAK0060477.1"/>
    </source>
</evidence>
<feature type="transmembrane region" description="Helical" evidence="1">
    <location>
        <begin position="82"/>
        <end position="102"/>
    </location>
</feature>
<feature type="transmembrane region" description="Helical" evidence="1">
    <location>
        <begin position="122"/>
        <end position="147"/>
    </location>
</feature>
<evidence type="ECO:0000256" key="1">
    <source>
        <dbReference type="SAM" id="Phobius"/>
    </source>
</evidence>
<gene>
    <name evidence="2" type="ORF">Bpfe_009990</name>
</gene>
<keyword evidence="1" id="KW-0812">Transmembrane</keyword>
<dbReference type="AlphaFoldDB" id="A0AAD8BTB1"/>
<protein>
    <submittedName>
        <fullName evidence="2">Lysophosphatidic acid receptor 6</fullName>
    </submittedName>
</protein>
<dbReference type="EMBL" id="JASAOG010000035">
    <property type="protein sequence ID" value="KAK0060477.1"/>
    <property type="molecule type" value="Genomic_DNA"/>
</dbReference>
<dbReference type="Proteomes" id="UP001233172">
    <property type="component" value="Unassembled WGS sequence"/>
</dbReference>
<reference evidence="2" key="1">
    <citation type="journal article" date="2023" name="PLoS Negl. Trop. Dis.">
        <title>A genome sequence for Biomphalaria pfeifferi, the major vector snail for the human-infecting parasite Schistosoma mansoni.</title>
        <authorList>
            <person name="Bu L."/>
            <person name="Lu L."/>
            <person name="Laidemitt M.R."/>
            <person name="Zhang S.M."/>
            <person name="Mutuku M."/>
            <person name="Mkoji G."/>
            <person name="Steinauer M."/>
            <person name="Loker E.S."/>
        </authorList>
    </citation>
    <scope>NUCLEOTIDE SEQUENCE</scope>
    <source>
        <strain evidence="2">KasaAsao</strain>
    </source>
</reference>
<name>A0AAD8BTB1_BIOPF</name>